<keyword evidence="3" id="KW-1185">Reference proteome</keyword>
<dbReference type="EMBL" id="MU254103">
    <property type="protein sequence ID" value="KAG9242178.1"/>
    <property type="molecule type" value="Genomic_DNA"/>
</dbReference>
<dbReference type="PANTHER" id="PTHR31126">
    <property type="entry name" value="TYROSINE-PROTEIN PHOSPHATASE"/>
    <property type="match status" value="1"/>
</dbReference>
<comment type="caution">
    <text evidence="2">The sequence shown here is derived from an EMBL/GenBank/DDBJ whole genome shotgun (WGS) entry which is preliminary data.</text>
</comment>
<gene>
    <name evidence="2" type="ORF">BJ878DRAFT_426502</name>
</gene>
<sequence>MPPEMLQTYVSSVPELANLRDIGGYPVGKQNSIRKGVVYRGPALLSPESIGAVHSLGVTVIFDLRSQQQIDRQGGHHGLDGIRRVWSPIFGPEEYTPERAALRYAQYSAPGTKDIVDAFSDILESGTESFRCIMLHIASLIQPSSDLPIPAFLVHCTTGNNRTGVFIGILQALLGADHQLVAEEYALSQTGLAASRPAAIARLTKIAPIFAGEGGRKRCERMVGARAESMIAMLEMVRGRWGSVEGYARNLCKLSKEDIDKVRQVLIAEA</sequence>
<dbReference type="SUPFAM" id="SSF52799">
    <property type="entry name" value="(Phosphotyrosine protein) phosphatases II"/>
    <property type="match status" value="1"/>
</dbReference>
<dbReference type="InterPro" id="IPR016130">
    <property type="entry name" value="Tyr_Pase_AS"/>
</dbReference>
<evidence type="ECO:0000259" key="1">
    <source>
        <dbReference type="PROSITE" id="PS50056"/>
    </source>
</evidence>
<dbReference type="PROSITE" id="PS00383">
    <property type="entry name" value="TYR_PHOSPHATASE_1"/>
    <property type="match status" value="1"/>
</dbReference>
<dbReference type="Pfam" id="PF13350">
    <property type="entry name" value="Y_phosphatase3"/>
    <property type="match status" value="1"/>
</dbReference>
<protein>
    <submittedName>
        <fullName evidence="2">Tyrosine-protein phosphatase</fullName>
    </submittedName>
</protein>
<accession>A0A9P7YZR4</accession>
<proteinExistence type="predicted"/>
<dbReference type="InterPro" id="IPR029021">
    <property type="entry name" value="Prot-tyrosine_phosphatase-like"/>
</dbReference>
<evidence type="ECO:0000313" key="2">
    <source>
        <dbReference type="EMBL" id="KAG9242178.1"/>
    </source>
</evidence>
<dbReference type="OrthoDB" id="449382at2759"/>
<organism evidence="2 3">
    <name type="scientific">Calycina marina</name>
    <dbReference type="NCBI Taxonomy" id="1763456"/>
    <lineage>
        <taxon>Eukaryota</taxon>
        <taxon>Fungi</taxon>
        <taxon>Dikarya</taxon>
        <taxon>Ascomycota</taxon>
        <taxon>Pezizomycotina</taxon>
        <taxon>Leotiomycetes</taxon>
        <taxon>Helotiales</taxon>
        <taxon>Pezizellaceae</taxon>
        <taxon>Calycina</taxon>
    </lineage>
</organism>
<feature type="domain" description="Tyrosine specific protein phosphatases" evidence="1">
    <location>
        <begin position="113"/>
        <end position="169"/>
    </location>
</feature>
<dbReference type="PANTHER" id="PTHR31126:SF1">
    <property type="entry name" value="TYROSINE SPECIFIC PROTEIN PHOSPHATASES DOMAIN-CONTAINING PROTEIN"/>
    <property type="match status" value="1"/>
</dbReference>
<dbReference type="InterPro" id="IPR026893">
    <property type="entry name" value="Tyr/Ser_Pase_IphP-type"/>
</dbReference>
<dbReference type="AlphaFoldDB" id="A0A9P7YZR4"/>
<evidence type="ECO:0000313" key="3">
    <source>
        <dbReference type="Proteomes" id="UP000887226"/>
    </source>
</evidence>
<name>A0A9P7YZR4_9HELO</name>
<dbReference type="GO" id="GO:0004721">
    <property type="term" value="F:phosphoprotein phosphatase activity"/>
    <property type="evidence" value="ECO:0007669"/>
    <property type="project" value="InterPro"/>
</dbReference>
<dbReference type="Gene3D" id="3.90.190.10">
    <property type="entry name" value="Protein tyrosine phosphatase superfamily"/>
    <property type="match status" value="1"/>
</dbReference>
<dbReference type="InterPro" id="IPR000387">
    <property type="entry name" value="Tyr_Pase_dom"/>
</dbReference>
<reference evidence="2" key="1">
    <citation type="journal article" date="2021" name="IMA Fungus">
        <title>Genomic characterization of three marine fungi, including Emericellopsis atlantica sp. nov. with signatures of a generalist lifestyle and marine biomass degradation.</title>
        <authorList>
            <person name="Hagestad O.C."/>
            <person name="Hou L."/>
            <person name="Andersen J.H."/>
            <person name="Hansen E.H."/>
            <person name="Altermark B."/>
            <person name="Li C."/>
            <person name="Kuhnert E."/>
            <person name="Cox R.J."/>
            <person name="Crous P.W."/>
            <person name="Spatafora J.W."/>
            <person name="Lail K."/>
            <person name="Amirebrahimi M."/>
            <person name="Lipzen A."/>
            <person name="Pangilinan J."/>
            <person name="Andreopoulos W."/>
            <person name="Hayes R.D."/>
            <person name="Ng V."/>
            <person name="Grigoriev I.V."/>
            <person name="Jackson S.A."/>
            <person name="Sutton T.D.S."/>
            <person name="Dobson A.D.W."/>
            <person name="Rama T."/>
        </authorList>
    </citation>
    <scope>NUCLEOTIDE SEQUENCE</scope>
    <source>
        <strain evidence="2">TRa3180A</strain>
    </source>
</reference>
<dbReference type="Proteomes" id="UP000887226">
    <property type="component" value="Unassembled WGS sequence"/>
</dbReference>
<dbReference type="PROSITE" id="PS50056">
    <property type="entry name" value="TYR_PHOSPHATASE_2"/>
    <property type="match status" value="1"/>
</dbReference>